<dbReference type="PANTHER" id="PTHR13132">
    <property type="entry name" value="ALPHA- 1,6 -FUCOSYLTRANSFERASE"/>
    <property type="match status" value="1"/>
</dbReference>
<keyword evidence="1" id="KW-1133">Transmembrane helix</keyword>
<feature type="transmembrane region" description="Helical" evidence="1">
    <location>
        <begin position="28"/>
        <end position="53"/>
    </location>
</feature>
<dbReference type="EnsemblPlants" id="KRG92645">
    <property type="protein sequence ID" value="KRG92645"/>
    <property type="gene ID" value="GLYMA_20G223600"/>
</dbReference>
<dbReference type="EMBL" id="CM000853">
    <property type="protein sequence ID" value="KRG92645.1"/>
    <property type="molecule type" value="Genomic_DNA"/>
</dbReference>
<dbReference type="AlphaFoldDB" id="A0A0R0EFX5"/>
<dbReference type="Gramene" id="KRG92645">
    <property type="protein sequence ID" value="KRG92645"/>
    <property type="gene ID" value="GLYMA_20G223600"/>
</dbReference>
<gene>
    <name evidence="3" type="primary">LOC100814689</name>
    <name evidence="2" type="ORF">GLYMA_20G223600</name>
</gene>
<dbReference type="FunFam" id="3.40.50.11350:FF:000008">
    <property type="entry name" value="Alpha-(1,6)-fucosyltransferase"/>
    <property type="match status" value="1"/>
</dbReference>
<protein>
    <recommendedName>
        <fullName evidence="5">Alpha-(1,6)-fucosyltransferase</fullName>
    </recommendedName>
</protein>
<evidence type="ECO:0000256" key="1">
    <source>
        <dbReference type="SAM" id="Phobius"/>
    </source>
</evidence>
<dbReference type="PANTHER" id="PTHR13132:SF33">
    <property type="entry name" value="COATOMER PROTEIN"/>
    <property type="match status" value="1"/>
</dbReference>
<reference evidence="2" key="3">
    <citation type="submission" date="2018-07" db="EMBL/GenBank/DDBJ databases">
        <title>WGS assembly of Glycine max.</title>
        <authorList>
            <person name="Schmutz J."/>
            <person name="Cannon S."/>
            <person name="Schlueter J."/>
            <person name="Ma J."/>
            <person name="Mitros T."/>
            <person name="Nelson W."/>
            <person name="Hyten D."/>
            <person name="Song Q."/>
            <person name="Thelen J."/>
            <person name="Cheng J."/>
            <person name="Xu D."/>
            <person name="Hellsten U."/>
            <person name="May G."/>
            <person name="Yu Y."/>
            <person name="Sakurai T."/>
            <person name="Umezawa T."/>
            <person name="Bhattacharyya M."/>
            <person name="Sandhu D."/>
            <person name="Valliyodan B."/>
            <person name="Lindquist E."/>
            <person name="Peto M."/>
            <person name="Grant D."/>
            <person name="Shu S."/>
            <person name="Goodstein D."/>
            <person name="Barry K."/>
            <person name="Futrell-Griggs M."/>
            <person name="Abernathy B."/>
            <person name="Du J."/>
            <person name="Tian Z."/>
            <person name="Zhu L."/>
            <person name="Gill N."/>
            <person name="Joshi T."/>
            <person name="Libault M."/>
            <person name="Sethuraman A."/>
            <person name="Zhang X."/>
            <person name="Shinozaki K."/>
            <person name="Nguyen H."/>
            <person name="Wing R."/>
            <person name="Cregan P."/>
            <person name="Specht J."/>
            <person name="Grimwood J."/>
            <person name="Rokhsar D."/>
            <person name="Stacey G."/>
            <person name="Shoemaker R."/>
            <person name="Jackson S."/>
        </authorList>
    </citation>
    <scope>NUCLEOTIDE SEQUENCE</scope>
    <source>
        <tissue evidence="2">Callus</tissue>
    </source>
</reference>
<evidence type="ECO:0000313" key="2">
    <source>
        <dbReference type="EMBL" id="KRG92645.1"/>
    </source>
</evidence>
<evidence type="ECO:0000313" key="4">
    <source>
        <dbReference type="Proteomes" id="UP000008827"/>
    </source>
</evidence>
<name>A0A0R0EFX5_SOYBN</name>
<evidence type="ECO:0008006" key="5">
    <source>
        <dbReference type="Google" id="ProtNLM"/>
    </source>
</evidence>
<dbReference type="ExpressionAtlas" id="A0A0R0EFX5">
    <property type="expression patterns" value="baseline and differential"/>
</dbReference>
<dbReference type="Proteomes" id="UP000008827">
    <property type="component" value="Chromosome 20"/>
</dbReference>
<keyword evidence="1" id="KW-0472">Membrane</keyword>
<proteinExistence type="predicted"/>
<sequence length="548" mass="62826">MEPPNQKSFERVVSQKALQMGNSFPCQICVVGFLCGVCLTSLFLAALTSFGSFQFGPILFSTMSMANSSGYSTFPNDINMVTRSDCHFKFKETERLGDSKSSRERNNDERVSLLYSAWSSVLNEPTSGGKEHLQKHGISGSSLPNAPHLENCKVKTHLYDYLDKRKGYEVFPPWTTWKGSLQTFPVAAFNEQIQNLRHEAVSEGAYPPWIAGSDEENYPLTRKVQRDIWMHQHPLNCSSPDVKFLVTDWERLPGFGIGAQIAGMCGLLGIAINEGRVLVTNYYNRADHGSCKGSSRSSWSCYFFPETSLECRQRAFELMKSEEAWSKGIVTTKENYTTKHIWAGPTPRKWGLPWNYLQPTTDINGTLLASHRKMDRRWWRAQESSARPRPDDIDEYVWSNHKPWVPRPLLCMHVRMGDKACEMKVVGFEEYMQLADRTRRHFPHLNNIWLSTEMQEVIDKTREYSHWNFYYTKVRRQARINMSMAVYEASLGRETSTNYPLVNFLMAADSDFYVGALGSSWSFLIDGMRNTGGKVMAGYLSVNKDRFW</sequence>
<reference evidence="3" key="2">
    <citation type="submission" date="2018-02" db="UniProtKB">
        <authorList>
            <consortium name="EnsemblPlants"/>
        </authorList>
    </citation>
    <scope>IDENTIFICATION</scope>
    <source>
        <strain evidence="3">Williams 82</strain>
    </source>
</reference>
<reference evidence="2 3" key="1">
    <citation type="journal article" date="2010" name="Nature">
        <title>Genome sequence of the palaeopolyploid soybean.</title>
        <authorList>
            <person name="Schmutz J."/>
            <person name="Cannon S.B."/>
            <person name="Schlueter J."/>
            <person name="Ma J."/>
            <person name="Mitros T."/>
            <person name="Nelson W."/>
            <person name="Hyten D.L."/>
            <person name="Song Q."/>
            <person name="Thelen J.J."/>
            <person name="Cheng J."/>
            <person name="Xu D."/>
            <person name="Hellsten U."/>
            <person name="May G.D."/>
            <person name="Yu Y."/>
            <person name="Sakurai T."/>
            <person name="Umezawa T."/>
            <person name="Bhattacharyya M.K."/>
            <person name="Sandhu D."/>
            <person name="Valliyodan B."/>
            <person name="Lindquist E."/>
            <person name="Peto M."/>
            <person name="Grant D."/>
            <person name="Shu S."/>
            <person name="Goodstein D."/>
            <person name="Barry K."/>
            <person name="Futrell-Griggs M."/>
            <person name="Abernathy B."/>
            <person name="Du J."/>
            <person name="Tian Z."/>
            <person name="Zhu L."/>
            <person name="Gill N."/>
            <person name="Joshi T."/>
            <person name="Libault M."/>
            <person name="Sethuraman A."/>
            <person name="Zhang X.-C."/>
            <person name="Shinozaki K."/>
            <person name="Nguyen H.T."/>
            <person name="Wing R.A."/>
            <person name="Cregan P."/>
            <person name="Specht J."/>
            <person name="Grimwood J."/>
            <person name="Rokhsar D."/>
            <person name="Stacey G."/>
            <person name="Shoemaker R.C."/>
            <person name="Jackson S.A."/>
        </authorList>
    </citation>
    <scope>NUCLEOTIDE SEQUENCE [LARGE SCALE GENOMIC DNA]</scope>
    <source>
        <strain evidence="3">cv. Williams 82</strain>
        <tissue evidence="2">Callus</tissue>
    </source>
</reference>
<organism evidence="2">
    <name type="scientific">Glycine max</name>
    <name type="common">Soybean</name>
    <name type="synonym">Glycine hispida</name>
    <dbReference type="NCBI Taxonomy" id="3847"/>
    <lineage>
        <taxon>Eukaryota</taxon>
        <taxon>Viridiplantae</taxon>
        <taxon>Streptophyta</taxon>
        <taxon>Embryophyta</taxon>
        <taxon>Tracheophyta</taxon>
        <taxon>Spermatophyta</taxon>
        <taxon>Magnoliopsida</taxon>
        <taxon>eudicotyledons</taxon>
        <taxon>Gunneridae</taxon>
        <taxon>Pentapetalae</taxon>
        <taxon>rosids</taxon>
        <taxon>fabids</taxon>
        <taxon>Fabales</taxon>
        <taxon>Fabaceae</taxon>
        <taxon>Papilionoideae</taxon>
        <taxon>50 kb inversion clade</taxon>
        <taxon>NPAAA clade</taxon>
        <taxon>indigoferoid/millettioid clade</taxon>
        <taxon>Phaseoleae</taxon>
        <taxon>Glycine</taxon>
        <taxon>Glycine subgen. Soja</taxon>
    </lineage>
</organism>
<dbReference type="Gene3D" id="3.40.50.11350">
    <property type="match status" value="1"/>
</dbReference>
<accession>A0A0R0EFX5</accession>
<dbReference type="SMR" id="A0A0R0EFX5"/>
<keyword evidence="4" id="KW-1185">Reference proteome</keyword>
<keyword evidence="1" id="KW-0812">Transmembrane</keyword>
<evidence type="ECO:0000313" key="3">
    <source>
        <dbReference type="EnsemblPlants" id="KRG92645"/>
    </source>
</evidence>